<dbReference type="EMBL" id="MU006227">
    <property type="protein sequence ID" value="KAF2825653.1"/>
    <property type="molecule type" value="Genomic_DNA"/>
</dbReference>
<feature type="transmembrane region" description="Helical" evidence="1">
    <location>
        <begin position="20"/>
        <end position="42"/>
    </location>
</feature>
<keyword evidence="1" id="KW-1133">Transmembrane helix</keyword>
<proteinExistence type="predicted"/>
<accession>A0A6A6ZXR6</accession>
<sequence>LLYSHSYEPGIPAPRCNTQIRLFTLLIAIHVVNVVPAILLLLHACCRVAVRILSLYTTRLRLALTIFEVLPYLLC</sequence>
<keyword evidence="1" id="KW-0472">Membrane</keyword>
<protein>
    <submittedName>
        <fullName evidence="2">Uncharacterized protein</fullName>
    </submittedName>
</protein>
<keyword evidence="3" id="KW-1185">Reference proteome</keyword>
<dbReference type="Proteomes" id="UP000799424">
    <property type="component" value="Unassembled WGS sequence"/>
</dbReference>
<keyword evidence="1" id="KW-0812">Transmembrane</keyword>
<gene>
    <name evidence="2" type="ORF">CC86DRAFT_324188</name>
</gene>
<reference evidence="2" key="1">
    <citation type="journal article" date="2020" name="Stud. Mycol.">
        <title>101 Dothideomycetes genomes: a test case for predicting lifestyles and emergence of pathogens.</title>
        <authorList>
            <person name="Haridas S."/>
            <person name="Albert R."/>
            <person name="Binder M."/>
            <person name="Bloem J."/>
            <person name="Labutti K."/>
            <person name="Salamov A."/>
            <person name="Andreopoulos B."/>
            <person name="Baker S."/>
            <person name="Barry K."/>
            <person name="Bills G."/>
            <person name="Bluhm B."/>
            <person name="Cannon C."/>
            <person name="Castanera R."/>
            <person name="Culley D."/>
            <person name="Daum C."/>
            <person name="Ezra D."/>
            <person name="Gonzalez J."/>
            <person name="Henrissat B."/>
            <person name="Kuo A."/>
            <person name="Liang C."/>
            <person name="Lipzen A."/>
            <person name="Lutzoni F."/>
            <person name="Magnuson J."/>
            <person name="Mondo S."/>
            <person name="Nolan M."/>
            <person name="Ohm R."/>
            <person name="Pangilinan J."/>
            <person name="Park H.-J."/>
            <person name="Ramirez L."/>
            <person name="Alfaro M."/>
            <person name="Sun H."/>
            <person name="Tritt A."/>
            <person name="Yoshinaga Y."/>
            <person name="Zwiers L.-H."/>
            <person name="Turgeon B."/>
            <person name="Goodwin S."/>
            <person name="Spatafora J."/>
            <person name="Crous P."/>
            <person name="Grigoriev I."/>
        </authorList>
    </citation>
    <scope>NUCLEOTIDE SEQUENCE</scope>
    <source>
        <strain evidence="2">CBS 113818</strain>
    </source>
</reference>
<feature type="non-terminal residue" evidence="2">
    <location>
        <position position="1"/>
    </location>
</feature>
<evidence type="ECO:0000313" key="2">
    <source>
        <dbReference type="EMBL" id="KAF2825653.1"/>
    </source>
</evidence>
<dbReference type="AlphaFoldDB" id="A0A6A6ZXR6"/>
<evidence type="ECO:0000313" key="3">
    <source>
        <dbReference type="Proteomes" id="UP000799424"/>
    </source>
</evidence>
<evidence type="ECO:0000256" key="1">
    <source>
        <dbReference type="SAM" id="Phobius"/>
    </source>
</evidence>
<organism evidence="2 3">
    <name type="scientific">Ophiobolus disseminans</name>
    <dbReference type="NCBI Taxonomy" id="1469910"/>
    <lineage>
        <taxon>Eukaryota</taxon>
        <taxon>Fungi</taxon>
        <taxon>Dikarya</taxon>
        <taxon>Ascomycota</taxon>
        <taxon>Pezizomycotina</taxon>
        <taxon>Dothideomycetes</taxon>
        <taxon>Pleosporomycetidae</taxon>
        <taxon>Pleosporales</taxon>
        <taxon>Pleosporineae</taxon>
        <taxon>Phaeosphaeriaceae</taxon>
        <taxon>Ophiobolus</taxon>
    </lineage>
</organism>
<name>A0A6A6ZXR6_9PLEO</name>